<feature type="non-terminal residue" evidence="1">
    <location>
        <position position="1"/>
    </location>
</feature>
<keyword evidence="2" id="KW-1185">Reference proteome</keyword>
<comment type="caution">
    <text evidence="1">The sequence shown here is derived from an EMBL/GenBank/DDBJ whole genome shotgun (WGS) entry which is preliminary data.</text>
</comment>
<dbReference type="Proteomes" id="UP000265520">
    <property type="component" value="Unassembled WGS sequence"/>
</dbReference>
<organism evidence="1 2">
    <name type="scientific">Trifolium medium</name>
    <dbReference type="NCBI Taxonomy" id="97028"/>
    <lineage>
        <taxon>Eukaryota</taxon>
        <taxon>Viridiplantae</taxon>
        <taxon>Streptophyta</taxon>
        <taxon>Embryophyta</taxon>
        <taxon>Tracheophyta</taxon>
        <taxon>Spermatophyta</taxon>
        <taxon>Magnoliopsida</taxon>
        <taxon>eudicotyledons</taxon>
        <taxon>Gunneridae</taxon>
        <taxon>Pentapetalae</taxon>
        <taxon>rosids</taxon>
        <taxon>fabids</taxon>
        <taxon>Fabales</taxon>
        <taxon>Fabaceae</taxon>
        <taxon>Papilionoideae</taxon>
        <taxon>50 kb inversion clade</taxon>
        <taxon>NPAAA clade</taxon>
        <taxon>Hologalegina</taxon>
        <taxon>IRL clade</taxon>
        <taxon>Trifolieae</taxon>
        <taxon>Trifolium</taxon>
    </lineage>
</organism>
<dbReference type="AlphaFoldDB" id="A0A392UUR7"/>
<dbReference type="EMBL" id="LXQA010976550">
    <property type="protein sequence ID" value="MCI79567.1"/>
    <property type="molecule type" value="Genomic_DNA"/>
</dbReference>
<proteinExistence type="predicted"/>
<reference evidence="1 2" key="1">
    <citation type="journal article" date="2018" name="Front. Plant Sci.">
        <title>Red Clover (Trifolium pratense) and Zigzag Clover (T. medium) - A Picture of Genomic Similarities and Differences.</title>
        <authorList>
            <person name="Dluhosova J."/>
            <person name="Istvanek J."/>
            <person name="Nedelnik J."/>
            <person name="Repkova J."/>
        </authorList>
    </citation>
    <scope>NUCLEOTIDE SEQUENCE [LARGE SCALE GENOMIC DNA]</scope>
    <source>
        <strain evidence="2">cv. 10/8</strain>
        <tissue evidence="1">Leaf</tissue>
    </source>
</reference>
<evidence type="ECO:0000313" key="2">
    <source>
        <dbReference type="Proteomes" id="UP000265520"/>
    </source>
</evidence>
<evidence type="ECO:0000313" key="1">
    <source>
        <dbReference type="EMBL" id="MCI79567.1"/>
    </source>
</evidence>
<name>A0A392UUR7_9FABA</name>
<sequence length="65" mass="7320">TARTKASFEQIFLHVVGRIDLNSFFIESLDVVPERFVLSLADGFQGRHCLWVSTGGGKVSTEFFR</sequence>
<protein>
    <submittedName>
        <fullName evidence="1">Uncharacterized protein</fullName>
    </submittedName>
</protein>
<accession>A0A392UUR7</accession>